<dbReference type="Proteomes" id="UP000823773">
    <property type="component" value="Unassembled WGS sequence"/>
</dbReference>
<accession>A0ACC5T5S2</accession>
<sequence length="310" mass="33993">MKHGAFGVGISAKNRAGDLTTLGEELDMIEALGVDLIELPTFDYDLVIGGRVRAPQLSALKTACAGRAVAYSVHGPLAINLMDGPTNTPRHIEVLEASLDVAAAVGAVHYVLHSGLTHETQAAKIEDAYARQRELLAEAGELARARNLIICVETLFEYDGWKHASSPKRLAQEIAIVDHPHIMATIDFSHSYIKLDADGRRESFVEEIAALAPVARHLHVHDSFGRQDDLWAYTQSERLAYGNGDLHLPVGWGDIPWTQLLEACEFPEGVVFNIELDPRYWYAARECVDITRGLAGKARIAGQQDRSKVA</sequence>
<comment type="caution">
    <text evidence="1">The sequence shown here is derived from an EMBL/GenBank/DDBJ whole genome shotgun (WGS) entry which is preliminary data.</text>
</comment>
<evidence type="ECO:0000313" key="2">
    <source>
        <dbReference type="Proteomes" id="UP000823773"/>
    </source>
</evidence>
<keyword evidence="1" id="KW-0413">Isomerase</keyword>
<organism evidence="1 2">
    <name type="scientific">Ensifer adhaerens</name>
    <name type="common">Sinorhizobium morelense</name>
    <dbReference type="NCBI Taxonomy" id="106592"/>
    <lineage>
        <taxon>Bacteria</taxon>
        <taxon>Pseudomonadati</taxon>
        <taxon>Pseudomonadota</taxon>
        <taxon>Alphaproteobacteria</taxon>
        <taxon>Hyphomicrobiales</taxon>
        <taxon>Rhizobiaceae</taxon>
        <taxon>Sinorhizobium/Ensifer group</taxon>
        <taxon>Ensifer</taxon>
    </lineage>
</organism>
<evidence type="ECO:0000313" key="1">
    <source>
        <dbReference type="EMBL" id="MBP1876467.1"/>
    </source>
</evidence>
<name>A0ACC5T5S2_ENSAD</name>
<proteinExistence type="predicted"/>
<dbReference type="EMBL" id="JAGGJR010000017">
    <property type="protein sequence ID" value="MBP1876467.1"/>
    <property type="molecule type" value="Genomic_DNA"/>
</dbReference>
<protein>
    <submittedName>
        <fullName evidence="1">Sugar phosphate isomerase/epimerase</fullName>
    </submittedName>
</protein>
<keyword evidence="2" id="KW-1185">Reference proteome</keyword>
<reference evidence="1" key="1">
    <citation type="submission" date="2021-03" db="EMBL/GenBank/DDBJ databases">
        <title>Genomic Encyclopedia of Type Strains, Phase IV (KMG-IV): sequencing the most valuable type-strain genomes for metagenomic binning, comparative biology and taxonomic classification.</title>
        <authorList>
            <person name="Goeker M."/>
        </authorList>
    </citation>
    <scope>NUCLEOTIDE SEQUENCE</scope>
    <source>
        <strain evidence="1">DSM 18131</strain>
    </source>
</reference>
<gene>
    <name evidence="1" type="ORF">J2Z19_006217</name>
</gene>